<evidence type="ECO:0000256" key="8">
    <source>
        <dbReference type="NCBIfam" id="TIGR00191"/>
    </source>
</evidence>
<sequence>MTQQIALGQQIIVAPPATSANLGPGFDSLGLALEYRDRLTIRTAQHSRVTLLGEGADTLPTDESHLIIAQIHNYWKARGFAPVGIELHAENNIAHARGMGSSAAAIVAAFAAADALLPASAQGGIDAIFQAAAAWEGHPDNVAPAVFGGLSISTTNADGSFSSVQVPLHPAVRAVLAVPSNGLSTEAARGVLPAQIEHARAAANSASAALLIHALSNDPAVLLAGTRDYLHQDYRAVAMPQSAALLAALRENSLAAVISGAGPTVLTLVADEAGVQAARAVIESFATDSSVQWDIKVPALASNGVTVEVL</sequence>
<comment type="function">
    <text evidence="7">Catalyzes the ATP-dependent phosphorylation of L-homoserine to L-homoserine phosphate.</text>
</comment>
<keyword evidence="2 7" id="KW-0808">Transferase</keyword>
<dbReference type="InterPro" id="IPR020568">
    <property type="entry name" value="Ribosomal_Su5_D2-typ_SF"/>
</dbReference>
<dbReference type="EC" id="2.7.1.39" evidence="7 8"/>
<gene>
    <name evidence="7 11" type="primary">thrB</name>
    <name evidence="11" type="ORF">GCM10007173_28960</name>
</gene>
<comment type="subcellular location">
    <subcellularLocation>
        <location evidence="7">Cytoplasm</location>
    </subcellularLocation>
</comment>
<evidence type="ECO:0000256" key="1">
    <source>
        <dbReference type="ARBA" id="ARBA00022605"/>
    </source>
</evidence>
<keyword evidence="6 7" id="KW-0067">ATP-binding</keyword>
<dbReference type="Pfam" id="PF00288">
    <property type="entry name" value="GHMP_kinases_N"/>
    <property type="match status" value="1"/>
</dbReference>
<dbReference type="PRINTS" id="PR00958">
    <property type="entry name" value="HOMSERKINASE"/>
</dbReference>
<comment type="pathway">
    <text evidence="7">Amino-acid biosynthesis; L-threonine biosynthesis; L-threonine from L-aspartate: step 4/5.</text>
</comment>
<dbReference type="EMBL" id="BMKX01000008">
    <property type="protein sequence ID" value="GGJ68399.1"/>
    <property type="molecule type" value="Genomic_DNA"/>
</dbReference>
<accession>A0ABQ2DQT7</accession>
<dbReference type="Pfam" id="PF08544">
    <property type="entry name" value="GHMP_kinases_C"/>
    <property type="match status" value="1"/>
</dbReference>
<keyword evidence="3 7" id="KW-0791">Threonine biosynthesis</keyword>
<dbReference type="Gene3D" id="3.30.70.890">
    <property type="entry name" value="GHMP kinase, C-terminal domain"/>
    <property type="match status" value="1"/>
</dbReference>
<comment type="catalytic activity">
    <reaction evidence="7">
        <text>L-homoserine + ATP = O-phospho-L-homoserine + ADP + H(+)</text>
        <dbReference type="Rhea" id="RHEA:13985"/>
        <dbReference type="ChEBI" id="CHEBI:15378"/>
        <dbReference type="ChEBI" id="CHEBI:30616"/>
        <dbReference type="ChEBI" id="CHEBI:57476"/>
        <dbReference type="ChEBI" id="CHEBI:57590"/>
        <dbReference type="ChEBI" id="CHEBI:456216"/>
        <dbReference type="EC" id="2.7.1.39"/>
    </reaction>
</comment>
<dbReference type="InterPro" id="IPR036554">
    <property type="entry name" value="GHMP_kinase_C_sf"/>
</dbReference>
<keyword evidence="12" id="KW-1185">Reference proteome</keyword>
<feature type="domain" description="GHMP kinase N-terminal" evidence="9">
    <location>
        <begin position="76"/>
        <end position="149"/>
    </location>
</feature>
<keyword evidence="5 7" id="KW-0418">Kinase</keyword>
<evidence type="ECO:0000256" key="3">
    <source>
        <dbReference type="ARBA" id="ARBA00022697"/>
    </source>
</evidence>
<dbReference type="PIRSF" id="PIRSF000676">
    <property type="entry name" value="Homoser_kin"/>
    <property type="match status" value="1"/>
</dbReference>
<dbReference type="GeneID" id="303305241"/>
<evidence type="ECO:0000256" key="7">
    <source>
        <dbReference type="HAMAP-Rule" id="MF_00384"/>
    </source>
</evidence>
<reference evidence="12" key="1">
    <citation type="journal article" date="2019" name="Int. J. Syst. Evol. Microbiol.">
        <title>The Global Catalogue of Microorganisms (GCM) 10K type strain sequencing project: providing services to taxonomists for standard genome sequencing and annotation.</title>
        <authorList>
            <consortium name="The Broad Institute Genomics Platform"/>
            <consortium name="The Broad Institute Genome Sequencing Center for Infectious Disease"/>
            <person name="Wu L."/>
            <person name="Ma J."/>
        </authorList>
    </citation>
    <scope>NUCLEOTIDE SEQUENCE [LARGE SCALE GENOMIC DNA]</scope>
    <source>
        <strain evidence="12">CGMCC 1.3685</strain>
    </source>
</reference>
<feature type="domain" description="GHMP kinase C-terminal" evidence="10">
    <location>
        <begin position="228"/>
        <end position="282"/>
    </location>
</feature>
<dbReference type="Proteomes" id="UP000606115">
    <property type="component" value="Unassembled WGS sequence"/>
</dbReference>
<name>A0ABQ2DQT7_9MICC</name>
<evidence type="ECO:0000259" key="10">
    <source>
        <dbReference type="Pfam" id="PF08544"/>
    </source>
</evidence>
<dbReference type="InterPro" id="IPR013750">
    <property type="entry name" value="GHMP_kinase_C_dom"/>
</dbReference>
<dbReference type="PANTHER" id="PTHR20861:SF1">
    <property type="entry name" value="HOMOSERINE KINASE"/>
    <property type="match status" value="1"/>
</dbReference>
<evidence type="ECO:0000256" key="5">
    <source>
        <dbReference type="ARBA" id="ARBA00022777"/>
    </source>
</evidence>
<comment type="caution">
    <text evidence="11">The sequence shown here is derived from an EMBL/GenBank/DDBJ whole genome shotgun (WGS) entry which is preliminary data.</text>
</comment>
<organism evidence="11 12">
    <name type="scientific">Glutamicibacter ardleyensis</name>
    <dbReference type="NCBI Taxonomy" id="225894"/>
    <lineage>
        <taxon>Bacteria</taxon>
        <taxon>Bacillati</taxon>
        <taxon>Actinomycetota</taxon>
        <taxon>Actinomycetes</taxon>
        <taxon>Micrococcales</taxon>
        <taxon>Micrococcaceae</taxon>
        <taxon>Glutamicibacter</taxon>
    </lineage>
</organism>
<keyword evidence="1 7" id="KW-0028">Amino-acid biosynthesis</keyword>
<evidence type="ECO:0000256" key="6">
    <source>
        <dbReference type="ARBA" id="ARBA00022840"/>
    </source>
</evidence>
<evidence type="ECO:0000259" key="9">
    <source>
        <dbReference type="Pfam" id="PF00288"/>
    </source>
</evidence>
<dbReference type="PANTHER" id="PTHR20861">
    <property type="entry name" value="HOMOSERINE/4-DIPHOSPHOCYTIDYL-2-C-METHYL-D-ERYTHRITOL KINASE"/>
    <property type="match status" value="1"/>
</dbReference>
<proteinExistence type="inferred from homology"/>
<dbReference type="HAMAP" id="MF_00384">
    <property type="entry name" value="Homoser_kinase"/>
    <property type="match status" value="1"/>
</dbReference>
<evidence type="ECO:0000256" key="2">
    <source>
        <dbReference type="ARBA" id="ARBA00022679"/>
    </source>
</evidence>
<comment type="similarity">
    <text evidence="7">Belongs to the GHMP kinase family. Homoserine kinase subfamily.</text>
</comment>
<feature type="binding site" evidence="7">
    <location>
        <begin position="94"/>
        <end position="104"/>
    </location>
    <ligand>
        <name>ATP</name>
        <dbReference type="ChEBI" id="CHEBI:30616"/>
    </ligand>
</feature>
<keyword evidence="7" id="KW-0963">Cytoplasm</keyword>
<keyword evidence="4 7" id="KW-0547">Nucleotide-binding</keyword>
<dbReference type="NCBIfam" id="TIGR00191">
    <property type="entry name" value="thrB"/>
    <property type="match status" value="1"/>
</dbReference>
<protein>
    <recommendedName>
        <fullName evidence="7 8">Homoserine kinase</fullName>
        <shortName evidence="7">HK</shortName>
        <shortName evidence="7">HSK</shortName>
        <ecNumber evidence="7 8">2.7.1.39</ecNumber>
    </recommendedName>
</protein>
<evidence type="ECO:0000313" key="12">
    <source>
        <dbReference type="Proteomes" id="UP000606115"/>
    </source>
</evidence>
<evidence type="ECO:0000313" key="11">
    <source>
        <dbReference type="EMBL" id="GGJ68399.1"/>
    </source>
</evidence>
<dbReference type="SUPFAM" id="SSF55060">
    <property type="entry name" value="GHMP Kinase, C-terminal domain"/>
    <property type="match status" value="1"/>
</dbReference>
<dbReference type="Gene3D" id="3.30.230.10">
    <property type="match status" value="1"/>
</dbReference>
<dbReference type="InterPro" id="IPR000870">
    <property type="entry name" value="Homoserine_kinase"/>
</dbReference>
<dbReference type="RefSeq" id="WP_188686564.1">
    <property type="nucleotide sequence ID" value="NZ_BMKX01000008.1"/>
</dbReference>
<dbReference type="InterPro" id="IPR006204">
    <property type="entry name" value="GHMP_kinase_N_dom"/>
</dbReference>
<evidence type="ECO:0000256" key="4">
    <source>
        <dbReference type="ARBA" id="ARBA00022741"/>
    </source>
</evidence>
<dbReference type="InterPro" id="IPR014721">
    <property type="entry name" value="Ribsml_uS5_D2-typ_fold_subgr"/>
</dbReference>
<dbReference type="SUPFAM" id="SSF54211">
    <property type="entry name" value="Ribosomal protein S5 domain 2-like"/>
    <property type="match status" value="1"/>
</dbReference>
<dbReference type="GO" id="GO:0016301">
    <property type="term" value="F:kinase activity"/>
    <property type="evidence" value="ECO:0007669"/>
    <property type="project" value="UniProtKB-KW"/>
</dbReference>